<reference evidence="3" key="1">
    <citation type="submission" date="2017-10" db="EMBL/GenBank/DDBJ databases">
        <authorList>
            <person name="Toshchakov S.V."/>
            <person name="Goeva M.A."/>
        </authorList>
    </citation>
    <scope>NUCLEOTIDE SEQUENCE [LARGE SCALE GENOMIC DNA]</scope>
    <source>
        <strain evidence="3">JR1/69-1-13</strain>
    </source>
</reference>
<evidence type="ECO:0000256" key="1">
    <source>
        <dbReference type="SAM" id="Phobius"/>
    </source>
</evidence>
<feature type="transmembrane region" description="Helical" evidence="1">
    <location>
        <begin position="180"/>
        <end position="201"/>
    </location>
</feature>
<evidence type="ECO:0000313" key="2">
    <source>
        <dbReference type="EMBL" id="PWC30425.1"/>
    </source>
</evidence>
<dbReference type="InterPro" id="IPR014550">
    <property type="entry name" value="UCP028704_OpgC"/>
</dbReference>
<feature type="transmembrane region" description="Helical" evidence="1">
    <location>
        <begin position="213"/>
        <end position="230"/>
    </location>
</feature>
<keyword evidence="1" id="KW-1133">Transmembrane helix</keyword>
<sequence length="390" mass="41240">MAAAPPSPSASPGTLLPPGRDTALDVWRGLALITIFINHVSGNILENVTHKNFGFSDAADLFVMFAGYAAAAAYFSRYAIGQRLAVSLKVASRAVRLYTTHLALVVLGGAVFALGVIRTGDFGLFSVIALEPLMMDPAEALVSAVTLAYQPGFLNILPLYFVLIGMLPLLLFVASRSLSLAVVLSAALYTAAGLTGTNLPAYPLPGGWFFNPLSWQFLFVIGFALGARRNRLGAAMPYHRGAWWAALAYLVLALVVTRGPGLPPAGWIPLLPDFLTVPEKQFLSVPRLLHVLALCYVVAHSPLQGWARGLPSRHPLAMMGRHSLPVFCTGLVVSITGVALKQTGFDGPVFDIAYVTAGVATQMLVAGLLSLTEKRRGGSPAGLPAAVQPS</sequence>
<organism evidence="2 3">
    <name type="scientific">Teichococcus aestuarii</name>
    <dbReference type="NCBI Taxonomy" id="568898"/>
    <lineage>
        <taxon>Bacteria</taxon>
        <taxon>Pseudomonadati</taxon>
        <taxon>Pseudomonadota</taxon>
        <taxon>Alphaproteobacteria</taxon>
        <taxon>Acetobacterales</taxon>
        <taxon>Roseomonadaceae</taxon>
        <taxon>Roseomonas</taxon>
    </lineage>
</organism>
<dbReference type="PIRSF" id="PIRSF028704">
    <property type="entry name" value="UPC028704"/>
    <property type="match status" value="1"/>
</dbReference>
<gene>
    <name evidence="2" type="ORF">CR165_00455</name>
</gene>
<keyword evidence="3" id="KW-1185">Reference proteome</keyword>
<keyword evidence="1" id="KW-0812">Transmembrane</keyword>
<accession>A0A2U1V9B9</accession>
<dbReference type="Pfam" id="PF10129">
    <property type="entry name" value="OpgC_C"/>
    <property type="match status" value="1"/>
</dbReference>
<feature type="transmembrane region" description="Helical" evidence="1">
    <location>
        <begin position="58"/>
        <end position="76"/>
    </location>
</feature>
<protein>
    <submittedName>
        <fullName evidence="2">OpgC protein</fullName>
    </submittedName>
</protein>
<feature type="transmembrane region" description="Helical" evidence="1">
    <location>
        <begin position="282"/>
        <end position="303"/>
    </location>
</feature>
<feature type="transmembrane region" description="Helical" evidence="1">
    <location>
        <begin position="153"/>
        <end position="173"/>
    </location>
</feature>
<dbReference type="RefSeq" id="WP_109514997.1">
    <property type="nucleotide sequence ID" value="NZ_PDOA01000001.1"/>
</dbReference>
<proteinExistence type="predicted"/>
<dbReference type="PANTHER" id="PTHR38592:SF3">
    <property type="entry name" value="BLL4819 PROTEIN"/>
    <property type="match status" value="1"/>
</dbReference>
<keyword evidence="1" id="KW-0472">Membrane</keyword>
<dbReference type="EMBL" id="PDOA01000001">
    <property type="protein sequence ID" value="PWC30425.1"/>
    <property type="molecule type" value="Genomic_DNA"/>
</dbReference>
<dbReference type="Proteomes" id="UP000245048">
    <property type="component" value="Unassembled WGS sequence"/>
</dbReference>
<comment type="caution">
    <text evidence="2">The sequence shown here is derived from an EMBL/GenBank/DDBJ whole genome shotgun (WGS) entry which is preliminary data.</text>
</comment>
<evidence type="ECO:0000313" key="3">
    <source>
        <dbReference type="Proteomes" id="UP000245048"/>
    </source>
</evidence>
<name>A0A2U1V9B9_9PROT</name>
<dbReference type="OrthoDB" id="9775975at2"/>
<feature type="transmembrane region" description="Helical" evidence="1">
    <location>
        <begin position="97"/>
        <end position="117"/>
    </location>
</feature>
<dbReference type="PANTHER" id="PTHR38592">
    <property type="entry name" value="BLL4819 PROTEIN"/>
    <property type="match status" value="1"/>
</dbReference>
<feature type="transmembrane region" description="Helical" evidence="1">
    <location>
        <begin position="324"/>
        <end position="340"/>
    </location>
</feature>
<feature type="transmembrane region" description="Helical" evidence="1">
    <location>
        <begin position="242"/>
        <end position="262"/>
    </location>
</feature>
<feature type="transmembrane region" description="Helical" evidence="1">
    <location>
        <begin position="352"/>
        <end position="371"/>
    </location>
</feature>
<dbReference type="AlphaFoldDB" id="A0A2U1V9B9"/>